<sequence>MAKLTTEELIEQFKGLTLIELSDFVKVFEETFDVTAAAPVAVAAAGPAAAAAEAVEEKDEFDVILTAAGDKKIQVIKEVRALTSLGLKEAKDLVDGAPKPVLENVAKDAAEKAKAQLEGAGATVELK</sequence>
<keyword evidence="3 4" id="KW-0687">Ribonucleoprotein</keyword>
<dbReference type="AlphaFoldDB" id="D1BWS6"/>
<dbReference type="InterPro" id="IPR013823">
    <property type="entry name" value="Ribosomal_bL12_C"/>
</dbReference>
<dbReference type="Pfam" id="PF00542">
    <property type="entry name" value="Ribosomal_L12"/>
    <property type="match status" value="1"/>
</dbReference>
<evidence type="ECO:0000256" key="2">
    <source>
        <dbReference type="ARBA" id="ARBA00022980"/>
    </source>
</evidence>
<dbReference type="PANTHER" id="PTHR45987">
    <property type="entry name" value="39S RIBOSOMAL PROTEIN L12"/>
    <property type="match status" value="1"/>
</dbReference>
<evidence type="ECO:0000256" key="3">
    <source>
        <dbReference type="ARBA" id="ARBA00023274"/>
    </source>
</evidence>
<dbReference type="OrthoDB" id="9811748at2"/>
<comment type="similarity">
    <text evidence="1 4">Belongs to the bacterial ribosomal protein bL12 family.</text>
</comment>
<dbReference type="SUPFAM" id="SSF48300">
    <property type="entry name" value="Ribosomal protein L7/12, oligomerisation (N-terminal) domain"/>
    <property type="match status" value="1"/>
</dbReference>
<evidence type="ECO:0000313" key="7">
    <source>
        <dbReference type="EMBL" id="ACZ29658.1"/>
    </source>
</evidence>
<dbReference type="eggNOG" id="COG0222">
    <property type="taxonomic scope" value="Bacteria"/>
</dbReference>
<dbReference type="NCBIfam" id="TIGR00855">
    <property type="entry name" value="L12"/>
    <property type="match status" value="1"/>
</dbReference>
<dbReference type="FunFam" id="1.20.5.710:FF:000005">
    <property type="entry name" value="50S ribosomal protein L7/L12"/>
    <property type="match status" value="1"/>
</dbReference>
<reference evidence="8" key="1">
    <citation type="submission" date="2009-11" db="EMBL/GenBank/DDBJ databases">
        <title>The complete chromosome of Xylanimonas cellulosilytica DSM 15894.</title>
        <authorList>
            <consortium name="US DOE Joint Genome Institute (JGI-PGF)"/>
            <person name="Lucas S."/>
            <person name="Copeland A."/>
            <person name="Lapidus A."/>
            <person name="Glavina del Rio T."/>
            <person name="Dalin E."/>
            <person name="Tice H."/>
            <person name="Bruce D."/>
            <person name="Goodwin L."/>
            <person name="Pitluck S."/>
            <person name="Kyrpides N."/>
            <person name="Mavromatis K."/>
            <person name="Ivanova N."/>
            <person name="Mikhailova N."/>
            <person name="Foster B."/>
            <person name="Clum A."/>
            <person name="Brettin T."/>
            <person name="Detter J.C."/>
            <person name="Han C."/>
            <person name="Larimer F."/>
            <person name="Land M."/>
            <person name="Hauser L."/>
            <person name="Markowitz V."/>
            <person name="Cheng J.F."/>
            <person name="Hugenholtz P."/>
            <person name="Woyke T."/>
            <person name="Wu D."/>
            <person name="Gehrich-Schroeter G."/>
            <person name="Schneider S."/>
            <person name="Pukall S.R."/>
            <person name="Klenk H.P."/>
            <person name="Eisen J.A."/>
        </authorList>
    </citation>
    <scope>NUCLEOTIDE SEQUENCE [LARGE SCALE GENOMIC DNA]</scope>
    <source>
        <strain evidence="8">DSM 15894 / CECT 5975 / LMG 20990 / XIL07</strain>
    </source>
</reference>
<dbReference type="FunFam" id="3.30.1390.10:FF:000001">
    <property type="entry name" value="50S ribosomal protein L7/L12"/>
    <property type="match status" value="1"/>
</dbReference>
<evidence type="ECO:0000313" key="8">
    <source>
        <dbReference type="Proteomes" id="UP000002255"/>
    </source>
</evidence>
<dbReference type="RefSeq" id="WP_012877402.1">
    <property type="nucleotide sequence ID" value="NC_013530.1"/>
</dbReference>
<comment type="function">
    <text evidence="4">Forms part of the ribosomal stalk which helps the ribosome interact with GTP-bound translation factors. Is thus essential for accurate translation.</text>
</comment>
<evidence type="ECO:0000259" key="5">
    <source>
        <dbReference type="Pfam" id="PF00542"/>
    </source>
</evidence>
<gene>
    <name evidence="4" type="primary">rplL</name>
    <name evidence="7" type="ordered locus">Xcel_0619</name>
</gene>
<dbReference type="Pfam" id="PF16320">
    <property type="entry name" value="Ribosomal_L12_N"/>
    <property type="match status" value="1"/>
</dbReference>
<dbReference type="EMBL" id="CP001821">
    <property type="protein sequence ID" value="ACZ29658.1"/>
    <property type="molecule type" value="Genomic_DNA"/>
</dbReference>
<proteinExistence type="inferred from homology"/>
<organism evidence="7 8">
    <name type="scientific">Xylanimonas cellulosilytica (strain DSM 15894 / JCM 12276 / CECT 5975 / KCTC 9989 / LMG 20990 / NBRC 107835 / XIL07)</name>
    <dbReference type="NCBI Taxonomy" id="446471"/>
    <lineage>
        <taxon>Bacteria</taxon>
        <taxon>Bacillati</taxon>
        <taxon>Actinomycetota</taxon>
        <taxon>Actinomycetes</taxon>
        <taxon>Micrococcales</taxon>
        <taxon>Promicromonosporaceae</taxon>
        <taxon>Xylanimonas</taxon>
    </lineage>
</organism>
<accession>D1BWS6</accession>
<name>D1BWS6_XYLCX</name>
<evidence type="ECO:0000256" key="1">
    <source>
        <dbReference type="ARBA" id="ARBA00007197"/>
    </source>
</evidence>
<dbReference type="PANTHER" id="PTHR45987:SF4">
    <property type="entry name" value="LARGE RIBOSOMAL SUBUNIT PROTEIN BL12M"/>
    <property type="match status" value="1"/>
</dbReference>
<evidence type="ECO:0000256" key="4">
    <source>
        <dbReference type="HAMAP-Rule" id="MF_00368"/>
    </source>
</evidence>
<dbReference type="HOGENOM" id="CLU_086499_3_0_11"/>
<feature type="domain" description="Large ribosomal subunit protein bL12 oligomerization" evidence="6">
    <location>
        <begin position="5"/>
        <end position="52"/>
    </location>
</feature>
<dbReference type="InterPro" id="IPR014719">
    <property type="entry name" value="Ribosomal_bL12_C/ClpS-like"/>
</dbReference>
<keyword evidence="2 4" id="KW-0689">Ribosomal protein</keyword>
<dbReference type="HAMAP" id="MF_00368">
    <property type="entry name" value="Ribosomal_bL12"/>
    <property type="match status" value="1"/>
</dbReference>
<dbReference type="InterPro" id="IPR036235">
    <property type="entry name" value="Ribosomal_bL12_oligo_N_sf"/>
</dbReference>
<dbReference type="GO" id="GO:0022625">
    <property type="term" value="C:cytosolic large ribosomal subunit"/>
    <property type="evidence" value="ECO:0007669"/>
    <property type="project" value="TreeGrafter"/>
</dbReference>
<dbReference type="InterPro" id="IPR008932">
    <property type="entry name" value="Ribosomal_bL12_oligo"/>
</dbReference>
<evidence type="ECO:0000259" key="6">
    <source>
        <dbReference type="Pfam" id="PF16320"/>
    </source>
</evidence>
<dbReference type="GO" id="GO:0003735">
    <property type="term" value="F:structural constituent of ribosome"/>
    <property type="evidence" value="ECO:0007669"/>
    <property type="project" value="InterPro"/>
</dbReference>
<dbReference type="Gene3D" id="1.20.5.710">
    <property type="entry name" value="Single helix bin"/>
    <property type="match status" value="1"/>
</dbReference>
<comment type="subunit">
    <text evidence="4">Homodimer. Part of the ribosomal stalk of the 50S ribosomal subunit. Forms a multimeric L10(L12)X complex, where L10 forms an elongated spine to which 2 to 4 L12 dimers bind in a sequential fashion. Binds GTP-bound translation factors.</text>
</comment>
<dbReference type="SUPFAM" id="SSF54736">
    <property type="entry name" value="ClpS-like"/>
    <property type="match status" value="1"/>
</dbReference>
<dbReference type="GO" id="GO:0003729">
    <property type="term" value="F:mRNA binding"/>
    <property type="evidence" value="ECO:0007669"/>
    <property type="project" value="TreeGrafter"/>
</dbReference>
<protein>
    <recommendedName>
        <fullName evidence="4">Large ribosomal subunit protein bL12</fullName>
    </recommendedName>
</protein>
<dbReference type="KEGG" id="xce:Xcel_0619"/>
<dbReference type="Gene3D" id="3.30.1390.10">
    <property type="match status" value="1"/>
</dbReference>
<dbReference type="GO" id="GO:0006412">
    <property type="term" value="P:translation"/>
    <property type="evidence" value="ECO:0007669"/>
    <property type="project" value="UniProtKB-UniRule"/>
</dbReference>
<dbReference type="STRING" id="446471.Xcel_0619"/>
<dbReference type="CDD" id="cd00387">
    <property type="entry name" value="Ribosomal_L7_L12"/>
    <property type="match status" value="1"/>
</dbReference>
<reference evidence="7 8" key="2">
    <citation type="journal article" date="2010" name="Stand. Genomic Sci.">
        <title>Complete genome sequence of Xylanimonas cellulosilytica type strain (XIL07).</title>
        <authorList>
            <person name="Foster B."/>
            <person name="Pukall R."/>
            <person name="Abt B."/>
            <person name="Nolan M."/>
            <person name="Glavina Del Rio T."/>
            <person name="Chen F."/>
            <person name="Lucas S."/>
            <person name="Tice H."/>
            <person name="Pitluck S."/>
            <person name="Cheng J.-F."/>
            <person name="Chertkov O."/>
            <person name="Brettin T."/>
            <person name="Han C."/>
            <person name="Detter J.C."/>
            <person name="Bruce D."/>
            <person name="Goodwin L."/>
            <person name="Ivanova N."/>
            <person name="Mavromatis K."/>
            <person name="Pati A."/>
            <person name="Mikhailova N."/>
            <person name="Chen A."/>
            <person name="Palaniappan K."/>
            <person name="Land M."/>
            <person name="Hauser L."/>
            <person name="Chang Y.-J."/>
            <person name="Jeffries C.D."/>
            <person name="Chain P."/>
            <person name="Rohde M."/>
            <person name="Goeker M."/>
            <person name="Bristow J."/>
            <person name="Eisen J.A."/>
            <person name="Markowitz V."/>
            <person name="Hugenholtz P."/>
            <person name="Kyrpides N.C."/>
            <person name="Klenk H.-P."/>
            <person name="Lapidus A."/>
        </authorList>
    </citation>
    <scope>NUCLEOTIDE SEQUENCE [LARGE SCALE GENOMIC DNA]</scope>
    <source>
        <strain evidence="8">DSM 15894 / CECT 5975 / LMG 20990 / XIL07</strain>
    </source>
</reference>
<feature type="domain" description="Large ribosomal subunit protein bL12 C-terminal" evidence="5">
    <location>
        <begin position="61"/>
        <end position="127"/>
    </location>
</feature>
<keyword evidence="8" id="KW-1185">Reference proteome</keyword>
<dbReference type="Proteomes" id="UP000002255">
    <property type="component" value="Chromosome"/>
</dbReference>
<dbReference type="InterPro" id="IPR000206">
    <property type="entry name" value="Ribosomal_bL12"/>
</dbReference>